<dbReference type="GO" id="GO:0051276">
    <property type="term" value="P:chromosome organization"/>
    <property type="evidence" value="ECO:0007669"/>
    <property type="project" value="TreeGrafter"/>
</dbReference>
<dbReference type="Gene3D" id="1.10.150.40">
    <property type="entry name" value="Barrier-to-autointegration factor, BAF"/>
    <property type="match status" value="1"/>
</dbReference>
<dbReference type="SMART" id="SM01023">
    <property type="entry name" value="BAF"/>
    <property type="match status" value="1"/>
</dbReference>
<evidence type="ECO:0000256" key="1">
    <source>
        <dbReference type="ARBA" id="ARBA00004123"/>
    </source>
</evidence>
<dbReference type="PANTHER" id="PTHR47507:SF6">
    <property type="entry name" value="BARRIER-TO-AUTOINTEGRATION FACTOR"/>
    <property type="match status" value="1"/>
</dbReference>
<gene>
    <name evidence="4" type="ORF">P5673_006896</name>
</gene>
<feature type="region of interest" description="Disordered" evidence="3">
    <location>
        <begin position="74"/>
        <end position="95"/>
    </location>
</feature>
<dbReference type="GO" id="GO:0000793">
    <property type="term" value="C:condensed chromosome"/>
    <property type="evidence" value="ECO:0007669"/>
    <property type="project" value="TreeGrafter"/>
</dbReference>
<dbReference type="InterPro" id="IPR004122">
    <property type="entry name" value="BAF_prot"/>
</dbReference>
<dbReference type="GO" id="GO:0005634">
    <property type="term" value="C:nucleus"/>
    <property type="evidence" value="ECO:0007669"/>
    <property type="project" value="UniProtKB-SubCell"/>
</dbReference>
<accession>A0AAD9VBW9</accession>
<evidence type="ECO:0000256" key="2">
    <source>
        <dbReference type="ARBA" id="ARBA00023242"/>
    </source>
</evidence>
<dbReference type="Pfam" id="PF02961">
    <property type="entry name" value="SAM_BAF"/>
    <property type="match status" value="1"/>
</dbReference>
<evidence type="ECO:0000256" key="3">
    <source>
        <dbReference type="SAM" id="MobiDB-lite"/>
    </source>
</evidence>
<name>A0AAD9VBW9_ACRCE</name>
<comment type="caution">
    <text evidence="4">The sequence shown here is derived from an EMBL/GenBank/DDBJ whole genome shotgun (WGS) entry which is preliminary data.</text>
</comment>
<comment type="subcellular location">
    <subcellularLocation>
        <location evidence="1">Nucleus</location>
    </subcellularLocation>
</comment>
<keyword evidence="5" id="KW-1185">Reference proteome</keyword>
<reference evidence="4" key="1">
    <citation type="journal article" date="2023" name="G3 (Bethesda)">
        <title>Whole genome assembly and annotation of the endangered Caribbean coral Acropora cervicornis.</title>
        <authorList>
            <person name="Selwyn J.D."/>
            <person name="Vollmer S.V."/>
        </authorList>
    </citation>
    <scope>NUCLEOTIDE SEQUENCE</scope>
    <source>
        <strain evidence="4">K2</strain>
    </source>
</reference>
<organism evidence="4 5">
    <name type="scientific">Acropora cervicornis</name>
    <name type="common">Staghorn coral</name>
    <dbReference type="NCBI Taxonomy" id="6130"/>
    <lineage>
        <taxon>Eukaryota</taxon>
        <taxon>Metazoa</taxon>
        <taxon>Cnidaria</taxon>
        <taxon>Anthozoa</taxon>
        <taxon>Hexacorallia</taxon>
        <taxon>Scleractinia</taxon>
        <taxon>Astrocoeniina</taxon>
        <taxon>Acroporidae</taxon>
        <taxon>Acropora</taxon>
    </lineage>
</organism>
<proteinExistence type="predicted"/>
<evidence type="ECO:0000313" key="4">
    <source>
        <dbReference type="EMBL" id="KAK2568848.1"/>
    </source>
</evidence>
<dbReference type="EMBL" id="JARQWQ010000011">
    <property type="protein sequence ID" value="KAK2568848.1"/>
    <property type="molecule type" value="Genomic_DNA"/>
</dbReference>
<protein>
    <submittedName>
        <fullName evidence="4">Barrier-to-autointegration factor</fullName>
    </submittedName>
</protein>
<dbReference type="PANTHER" id="PTHR47507">
    <property type="entry name" value="BARRIER TO AUTOINTEGRATION FACTOR 2"/>
    <property type="match status" value="1"/>
</dbReference>
<dbReference type="InterPro" id="IPR051387">
    <property type="entry name" value="BAF"/>
</dbReference>
<dbReference type="GO" id="GO:0003677">
    <property type="term" value="F:DNA binding"/>
    <property type="evidence" value="ECO:0007669"/>
    <property type="project" value="InterPro"/>
</dbReference>
<keyword evidence="2" id="KW-0539">Nucleus</keyword>
<evidence type="ECO:0000313" key="5">
    <source>
        <dbReference type="Proteomes" id="UP001249851"/>
    </source>
</evidence>
<dbReference type="Proteomes" id="UP001249851">
    <property type="component" value="Unassembled WGS sequence"/>
</dbReference>
<reference evidence="4" key="2">
    <citation type="journal article" date="2023" name="Science">
        <title>Genomic signatures of disease resistance in endangered staghorn corals.</title>
        <authorList>
            <person name="Vollmer S.V."/>
            <person name="Selwyn J.D."/>
            <person name="Despard B.A."/>
            <person name="Roesel C.L."/>
        </authorList>
    </citation>
    <scope>NUCLEOTIDE SEQUENCE</scope>
    <source>
        <strain evidence="4">K2</strain>
    </source>
</reference>
<sequence length="157" mass="17487">MSSTSQKHRNFVSEPMGEKKVTKLAGIGEVLGKRLEEKGLCCARAVSSTEEGRRPVYGSVNFHLPTTIATLPPLSPPLEKTENPSTAGYTLRDNHTLKPHDSSIIKMNLIQMEQVENFVQGTEDKVKIDLQSSILINGKIKAGRRTSYKFDEDVRNF</sequence>
<dbReference type="InterPro" id="IPR036617">
    <property type="entry name" value="BAF_sf"/>
</dbReference>
<dbReference type="AlphaFoldDB" id="A0AAD9VBW9"/>
<dbReference type="SUPFAM" id="SSF47798">
    <property type="entry name" value="Barrier-to-autointegration factor, BAF"/>
    <property type="match status" value="1"/>
</dbReference>